<gene>
    <name evidence="1" type="ORF">F1189_29185</name>
</gene>
<dbReference type="EMBL" id="VWPK01000084">
    <property type="protein sequence ID" value="KAA5608407.1"/>
    <property type="molecule type" value="Genomic_DNA"/>
</dbReference>
<proteinExistence type="predicted"/>
<evidence type="ECO:0000313" key="2">
    <source>
        <dbReference type="Proteomes" id="UP000325255"/>
    </source>
</evidence>
<protein>
    <submittedName>
        <fullName evidence="1">U32 family peptidase</fullName>
    </submittedName>
</protein>
<dbReference type="AlphaFoldDB" id="A0A5M6IKG3"/>
<dbReference type="OrthoDB" id="9758184at2"/>
<sequence>MSAVMTSAPTASAQMIPEIVAPAGTPAALVAAIDAGADTVYCGFRDATNARNYPGLNFTAEDLKEGIAYAHARGRRVNVAINTYASAGNTKLWHKAIDTAASLGADAVIMADIGLLDYAARTHPKLRRHLSVQGGASTISSIHYYYEAFGIARMILPRMFTLDEIAELKTRVPIEIECFIFGSLSPMTEGRCSLSAYATGRSPNLCGVCSPAEHVRYEQQDGELLCRLGDFVTNSFGPGESAGYPTVCKGRYMAGDADPAYVFEEPECLNAAEYIGAMRKAGICAFKIEGRQRGRFYVAEVVASFRELIDAEARGESFAKHGAALERLRRLAEGGEETKGAYRKGWR</sequence>
<accession>A0A5M6IKG3</accession>
<dbReference type="RefSeq" id="WP_150045397.1">
    <property type="nucleotide sequence ID" value="NZ_OW485601.1"/>
</dbReference>
<dbReference type="InterPro" id="IPR051454">
    <property type="entry name" value="RNA/ubiquinone_mod_enzymes"/>
</dbReference>
<dbReference type="PANTHER" id="PTHR30217:SF3">
    <property type="entry name" value="UBIQUINONE BIOSYNTHESIS PROTEIN UBIU"/>
    <property type="match status" value="1"/>
</dbReference>
<organism evidence="1 2">
    <name type="scientific">Rhodovastum atsumiense</name>
    <dbReference type="NCBI Taxonomy" id="504468"/>
    <lineage>
        <taxon>Bacteria</taxon>
        <taxon>Pseudomonadati</taxon>
        <taxon>Pseudomonadota</taxon>
        <taxon>Alphaproteobacteria</taxon>
        <taxon>Acetobacterales</taxon>
        <taxon>Acetobacteraceae</taxon>
        <taxon>Rhodovastum</taxon>
    </lineage>
</organism>
<dbReference type="Proteomes" id="UP000325255">
    <property type="component" value="Unassembled WGS sequence"/>
</dbReference>
<reference evidence="1 2" key="1">
    <citation type="submission" date="2019-09" db="EMBL/GenBank/DDBJ databases">
        <title>Genome sequence of Rhodovastum atsumiense, a diverse member of the Acetobacteraceae family of non-sulfur purple photosynthetic bacteria.</title>
        <authorList>
            <person name="Meyer T."/>
            <person name="Kyndt J."/>
        </authorList>
    </citation>
    <scope>NUCLEOTIDE SEQUENCE [LARGE SCALE GENOMIC DNA]</scope>
    <source>
        <strain evidence="1 2">DSM 21279</strain>
    </source>
</reference>
<dbReference type="PANTHER" id="PTHR30217">
    <property type="entry name" value="PEPTIDASE U32 FAMILY"/>
    <property type="match status" value="1"/>
</dbReference>
<evidence type="ECO:0000313" key="1">
    <source>
        <dbReference type="EMBL" id="KAA5608407.1"/>
    </source>
</evidence>
<keyword evidence="2" id="KW-1185">Reference proteome</keyword>
<dbReference type="Pfam" id="PF01136">
    <property type="entry name" value="Peptidase_U32"/>
    <property type="match status" value="1"/>
</dbReference>
<dbReference type="InterPro" id="IPR001539">
    <property type="entry name" value="Peptidase_U32"/>
</dbReference>
<comment type="caution">
    <text evidence="1">The sequence shown here is derived from an EMBL/GenBank/DDBJ whole genome shotgun (WGS) entry which is preliminary data.</text>
</comment>
<name>A0A5M6IKG3_9PROT</name>